<keyword evidence="2" id="KW-0812">Transmembrane</keyword>
<feature type="compositionally biased region" description="Basic residues" evidence="1">
    <location>
        <begin position="580"/>
        <end position="593"/>
    </location>
</feature>
<reference evidence="3 4" key="1">
    <citation type="journal article" date="2018" name="Evol. Lett.">
        <title>Horizontal gene cluster transfer increased hallucinogenic mushroom diversity.</title>
        <authorList>
            <person name="Reynolds H.T."/>
            <person name="Vijayakumar V."/>
            <person name="Gluck-Thaler E."/>
            <person name="Korotkin H.B."/>
            <person name="Matheny P.B."/>
            <person name="Slot J.C."/>
        </authorList>
    </citation>
    <scope>NUCLEOTIDE SEQUENCE [LARGE SCALE GENOMIC DNA]</scope>
    <source>
        <strain evidence="3 4">SRW20</strain>
    </source>
</reference>
<feature type="region of interest" description="Disordered" evidence="1">
    <location>
        <begin position="461"/>
        <end position="491"/>
    </location>
</feature>
<gene>
    <name evidence="3" type="ORF">CVT26_015751</name>
</gene>
<evidence type="ECO:0000256" key="1">
    <source>
        <dbReference type="SAM" id="MobiDB-lite"/>
    </source>
</evidence>
<feature type="region of interest" description="Disordered" evidence="1">
    <location>
        <begin position="259"/>
        <end position="283"/>
    </location>
</feature>
<sequence>MVQIPYHFFRERFISGLSVAKPALDLLSDRLEEASHNRSHHDPASLAEPYSGYTKQNHKSAPRTSIPELIDRHGRFETAVLCAAVENMACLYFLRQYGARKAVELTLPVLRQRASDAFDLTYCRLLEKGDEFVGLNVRYLDLDNPTGIPGTALGKAASVVLGLLFFFLATVDAGLRLALAEDYRDLALALSKDRFLRISASFRVKLARSFSTIARYQSSSQVVSFILDRLVLLAYMTIISYSIFFAFISVYTVHSKETVGPERPGSNHTNRSETSQPTPSILRTSDWRTSGIQVVGFSDHSDRHSAGDESFSDWEIQIEIEGPSSSESEEEEDGAIFSLTPVCTLSSSSGLQLLTHFKIRDPAAYKGKMKEAYDDDSLMSPTPLGGNLALIGTMDTPEAEDVFIGLGEYYEERKRHYGSFMGSLSCASSFSDADGLPMAASLTFEHISKLHEPMLLPSTSSTIFSDTGSGSTRVRSDSLRDIGHSNPADTRDISKSESYISSLTEPLPLVASAIPVQNKGKLNATPKVKSNLAPDAPPFVPRCSTAHLRDHQDQAVPLFAPAFWTPAPVVPVKIEPPPPRRTRSKSRRNRHARQTVSPFRTVEA</sequence>
<accession>A0A409VFN3</accession>
<organism evidence="3 4">
    <name type="scientific">Gymnopilus dilepis</name>
    <dbReference type="NCBI Taxonomy" id="231916"/>
    <lineage>
        <taxon>Eukaryota</taxon>
        <taxon>Fungi</taxon>
        <taxon>Dikarya</taxon>
        <taxon>Basidiomycota</taxon>
        <taxon>Agaricomycotina</taxon>
        <taxon>Agaricomycetes</taxon>
        <taxon>Agaricomycetidae</taxon>
        <taxon>Agaricales</taxon>
        <taxon>Agaricineae</taxon>
        <taxon>Hymenogastraceae</taxon>
        <taxon>Gymnopilus</taxon>
    </lineage>
</organism>
<keyword evidence="4" id="KW-1185">Reference proteome</keyword>
<feature type="compositionally biased region" description="Polar residues" evidence="1">
    <location>
        <begin position="266"/>
        <end position="283"/>
    </location>
</feature>
<feature type="region of interest" description="Disordered" evidence="1">
    <location>
        <begin position="36"/>
        <end position="62"/>
    </location>
</feature>
<dbReference type="EMBL" id="NHYE01005658">
    <property type="protein sequence ID" value="PPQ65055.1"/>
    <property type="molecule type" value="Genomic_DNA"/>
</dbReference>
<keyword evidence="2" id="KW-0472">Membrane</keyword>
<feature type="transmembrane region" description="Helical" evidence="2">
    <location>
        <begin position="232"/>
        <end position="253"/>
    </location>
</feature>
<dbReference type="InParanoid" id="A0A409VFN3"/>
<dbReference type="AlphaFoldDB" id="A0A409VFN3"/>
<feature type="compositionally biased region" description="Basic and acidic residues" evidence="1">
    <location>
        <begin position="474"/>
        <end position="491"/>
    </location>
</feature>
<comment type="caution">
    <text evidence="3">The sequence shown here is derived from an EMBL/GenBank/DDBJ whole genome shotgun (WGS) entry which is preliminary data.</text>
</comment>
<protein>
    <submittedName>
        <fullName evidence="3">Uncharacterized protein</fullName>
    </submittedName>
</protein>
<evidence type="ECO:0000313" key="3">
    <source>
        <dbReference type="EMBL" id="PPQ65055.1"/>
    </source>
</evidence>
<evidence type="ECO:0000313" key="4">
    <source>
        <dbReference type="Proteomes" id="UP000284706"/>
    </source>
</evidence>
<proteinExistence type="predicted"/>
<dbReference type="OrthoDB" id="3070907at2759"/>
<dbReference type="Proteomes" id="UP000284706">
    <property type="component" value="Unassembled WGS sequence"/>
</dbReference>
<keyword evidence="2" id="KW-1133">Transmembrane helix</keyword>
<name>A0A409VFN3_9AGAR</name>
<feature type="transmembrane region" description="Helical" evidence="2">
    <location>
        <begin position="159"/>
        <end position="179"/>
    </location>
</feature>
<feature type="compositionally biased region" description="Polar residues" evidence="1">
    <location>
        <begin position="461"/>
        <end position="473"/>
    </location>
</feature>
<feature type="region of interest" description="Disordered" evidence="1">
    <location>
        <begin position="569"/>
        <end position="604"/>
    </location>
</feature>
<evidence type="ECO:0000256" key="2">
    <source>
        <dbReference type="SAM" id="Phobius"/>
    </source>
</evidence>